<dbReference type="STRING" id="522306.CAP2UW1_3209"/>
<sequence length="173" mass="18624" precursor="true">MKRGPAILAALVLFAMASSTEMAHAYGGGWYRGGPGGGWHGGAYYGGRGYYGGWGGRYWGPGVGVYVGGPAYWGGVPYAYSYPYGYGYAPYASYVVTDPVVVVEREVDVVTPPTQSNVSQPAVQDSSSPPPTFWFYCTDPAGYYPYVQKCSKDWLPVVPQANTGSRTRPKLAR</sequence>
<reference evidence="2" key="2">
    <citation type="submission" date="2009-09" db="EMBL/GenBank/DDBJ databases">
        <title>Complete sequence of chromosome of Candidatus Accumulibacter phosphatis clade IIA str. UW-1.</title>
        <authorList>
            <consortium name="US DOE Joint Genome Institute"/>
            <person name="Martin H.G."/>
            <person name="Ivanova N."/>
            <person name="Kunin V."/>
            <person name="Warnecke F."/>
            <person name="Barry K."/>
            <person name="He S."/>
            <person name="Salamov A."/>
            <person name="Szeto E."/>
            <person name="Dalin E."/>
            <person name="Pangilinan J.L."/>
            <person name="Lapidus A."/>
            <person name="Lowry S."/>
            <person name="Kyrpides N.C."/>
            <person name="McMahon K.D."/>
            <person name="Hugenholtz P."/>
        </authorList>
    </citation>
    <scope>NUCLEOTIDE SEQUENCE [LARGE SCALE GENOMIC DNA]</scope>
    <source>
        <strain evidence="2">UW-1</strain>
    </source>
</reference>
<evidence type="ECO:0000256" key="1">
    <source>
        <dbReference type="SAM" id="SignalP"/>
    </source>
</evidence>
<dbReference type="eggNOG" id="ENOG503303I">
    <property type="taxonomic scope" value="Bacteria"/>
</dbReference>
<evidence type="ECO:0000313" key="2">
    <source>
        <dbReference type="EMBL" id="ACV36479.1"/>
    </source>
</evidence>
<dbReference type="AlphaFoldDB" id="C7RVK6"/>
<reference evidence="2" key="1">
    <citation type="submission" date="2009-08" db="EMBL/GenBank/DDBJ databases">
        <authorList>
            <consortium name="US DOE Joint Genome Institute"/>
            <person name="Lucas S."/>
            <person name="Copeland A."/>
            <person name="Lapidus A."/>
            <person name="Glavina del Rio T."/>
            <person name="Dalin E."/>
            <person name="Tice H."/>
            <person name="Bruce D."/>
            <person name="Barry K."/>
            <person name="Pitluck S."/>
            <person name="Lowry S."/>
            <person name="Larimer F."/>
            <person name="Land M."/>
            <person name="Hauser L."/>
            <person name="Kyrpides N."/>
            <person name="Ivanova N."/>
            <person name="McMahon K.D."/>
            <person name="Hugenholtz P."/>
        </authorList>
    </citation>
    <scope>NUCLEOTIDE SEQUENCE</scope>
    <source>
        <strain evidence="2">UW-1</strain>
    </source>
</reference>
<dbReference type="HOGENOM" id="CLU_1544284_0_0_4"/>
<keyword evidence="1" id="KW-0732">Signal</keyword>
<dbReference type="OrthoDB" id="5397649at2"/>
<proteinExistence type="predicted"/>
<organism evidence="2">
    <name type="scientific">Accumulibacter regalis</name>
    <dbReference type="NCBI Taxonomy" id="522306"/>
    <lineage>
        <taxon>Bacteria</taxon>
        <taxon>Pseudomonadati</taxon>
        <taxon>Pseudomonadota</taxon>
        <taxon>Betaproteobacteria</taxon>
        <taxon>Candidatus Accumulibacter</taxon>
    </lineage>
</organism>
<accession>C7RVK6</accession>
<gene>
    <name evidence="2" type="ordered locus">CAP2UW1_3209</name>
</gene>
<name>C7RVK6_ACCRE</name>
<feature type="signal peptide" evidence="1">
    <location>
        <begin position="1"/>
        <end position="25"/>
    </location>
</feature>
<feature type="chain" id="PRO_5002984053" evidence="1">
    <location>
        <begin position="26"/>
        <end position="173"/>
    </location>
</feature>
<dbReference type="KEGG" id="app:CAP2UW1_3209"/>
<protein>
    <submittedName>
        <fullName evidence="2">Proline-rich region</fullName>
    </submittedName>
</protein>
<dbReference type="EMBL" id="CP001715">
    <property type="protein sequence ID" value="ACV36479.1"/>
    <property type="molecule type" value="Genomic_DNA"/>
</dbReference>